<evidence type="ECO:0000259" key="4">
    <source>
        <dbReference type="Pfam" id="PF13354"/>
    </source>
</evidence>
<accession>A0A396RV78</accession>
<keyword evidence="6" id="KW-1185">Reference proteome</keyword>
<dbReference type="GO" id="GO:0030655">
    <property type="term" value="P:beta-lactam antibiotic catabolic process"/>
    <property type="evidence" value="ECO:0007669"/>
    <property type="project" value="InterPro"/>
</dbReference>
<comment type="catalytic activity">
    <reaction evidence="1">
        <text>a beta-lactam + H2O = a substituted beta-amino acid</text>
        <dbReference type="Rhea" id="RHEA:20401"/>
        <dbReference type="ChEBI" id="CHEBI:15377"/>
        <dbReference type="ChEBI" id="CHEBI:35627"/>
        <dbReference type="ChEBI" id="CHEBI:140347"/>
        <dbReference type="EC" id="3.5.2.6"/>
    </reaction>
</comment>
<dbReference type="InterPro" id="IPR045155">
    <property type="entry name" value="Beta-lactam_cat"/>
</dbReference>
<dbReference type="EC" id="3.5.2.6" evidence="3"/>
<evidence type="ECO:0000256" key="3">
    <source>
        <dbReference type="ARBA" id="ARBA00012865"/>
    </source>
</evidence>
<gene>
    <name evidence="5" type="ORF">D1610_08995</name>
</gene>
<organism evidence="5 6">
    <name type="scientific">Sphingomonas gilva</name>
    <dbReference type="NCBI Taxonomy" id="2305907"/>
    <lineage>
        <taxon>Bacteria</taxon>
        <taxon>Pseudomonadati</taxon>
        <taxon>Pseudomonadota</taxon>
        <taxon>Alphaproteobacteria</taxon>
        <taxon>Sphingomonadales</taxon>
        <taxon>Sphingomonadaceae</taxon>
        <taxon>Sphingomonas</taxon>
    </lineage>
</organism>
<evidence type="ECO:0000256" key="1">
    <source>
        <dbReference type="ARBA" id="ARBA00001526"/>
    </source>
</evidence>
<proteinExistence type="inferred from homology"/>
<feature type="domain" description="Beta-lactamase class A catalytic" evidence="4">
    <location>
        <begin position="96"/>
        <end position="355"/>
    </location>
</feature>
<reference evidence="5 6" key="1">
    <citation type="submission" date="2018-08" db="EMBL/GenBank/DDBJ databases">
        <title>The multiple taxonomic identification of Sphingomonas gilva.</title>
        <authorList>
            <person name="Zhu D."/>
            <person name="Zheng S."/>
        </authorList>
    </citation>
    <scope>NUCLEOTIDE SEQUENCE [LARGE SCALE GENOMIC DNA]</scope>
    <source>
        <strain evidence="5 6">ZDH117</strain>
    </source>
</reference>
<comment type="similarity">
    <text evidence="2">Belongs to the class-A beta-lactamase family.</text>
</comment>
<dbReference type="PANTHER" id="PTHR35333:SF3">
    <property type="entry name" value="BETA-LACTAMASE-TYPE TRANSPEPTIDASE FOLD CONTAINING PROTEIN"/>
    <property type="match status" value="1"/>
</dbReference>
<dbReference type="OrthoDB" id="9784149at2"/>
<evidence type="ECO:0000256" key="2">
    <source>
        <dbReference type="ARBA" id="ARBA00009009"/>
    </source>
</evidence>
<dbReference type="EMBL" id="QWLV01000003">
    <property type="protein sequence ID" value="RHW17581.1"/>
    <property type="molecule type" value="Genomic_DNA"/>
</dbReference>
<evidence type="ECO:0000313" key="6">
    <source>
        <dbReference type="Proteomes" id="UP000266693"/>
    </source>
</evidence>
<dbReference type="GO" id="GO:0046677">
    <property type="term" value="P:response to antibiotic"/>
    <property type="evidence" value="ECO:0007669"/>
    <property type="project" value="InterPro"/>
</dbReference>
<dbReference type="AlphaFoldDB" id="A0A396RV78"/>
<protein>
    <recommendedName>
        <fullName evidence="3">beta-lactamase</fullName>
        <ecNumber evidence="3">3.5.2.6</ecNumber>
    </recommendedName>
</protein>
<sequence length="383" mass="40670">MLTSCSGKGGEYQPVLLGSILARFGWGVPALAVAACVPAADAPIQRVAQAPAARVAAAAVPPAPPPQLYVPPPPRPSPALVETVRFLGREFEGRVGIAIRRVDTPGWSVDWQGDLPMPQQSVSKLWVAMTALDARDKGMLRLDQPVTVTRSDLTLFHQPIASLVKGDGYQTDPDELLRRAMTMSDNTANDKLLSLAGGPAAVNRFLAGKGLTGIKFGPGERLLQAKTAGLTWKQSYSLGRAFYTARANLPMATRRAAFDAYVANPPDGATANGIARALAKLHRGELLKPDSTAYLLRYMEESKTGRARLKGAMPPGWRLAHKTGTGQDLAGETAGFNDVGLITSPDGTTYAVAVLIGRTGKPVRDRQSLIQAVATTLIANHKP</sequence>
<comment type="caution">
    <text evidence="5">The sequence shown here is derived from an EMBL/GenBank/DDBJ whole genome shotgun (WGS) entry which is preliminary data.</text>
</comment>
<dbReference type="Pfam" id="PF13354">
    <property type="entry name" value="Beta-lactamase2"/>
    <property type="match status" value="1"/>
</dbReference>
<dbReference type="InterPro" id="IPR012338">
    <property type="entry name" value="Beta-lactam/transpept-like"/>
</dbReference>
<dbReference type="GO" id="GO:0008800">
    <property type="term" value="F:beta-lactamase activity"/>
    <property type="evidence" value="ECO:0007669"/>
    <property type="project" value="UniProtKB-EC"/>
</dbReference>
<evidence type="ECO:0000313" key="5">
    <source>
        <dbReference type="EMBL" id="RHW17581.1"/>
    </source>
</evidence>
<dbReference type="SUPFAM" id="SSF56601">
    <property type="entry name" value="beta-lactamase/transpeptidase-like"/>
    <property type="match status" value="1"/>
</dbReference>
<dbReference type="PANTHER" id="PTHR35333">
    <property type="entry name" value="BETA-LACTAMASE"/>
    <property type="match status" value="1"/>
</dbReference>
<dbReference type="Proteomes" id="UP000266693">
    <property type="component" value="Unassembled WGS sequence"/>
</dbReference>
<dbReference type="Gene3D" id="3.40.710.10">
    <property type="entry name" value="DD-peptidase/beta-lactamase superfamily"/>
    <property type="match status" value="1"/>
</dbReference>
<name>A0A396RV78_9SPHN</name>
<dbReference type="InterPro" id="IPR000871">
    <property type="entry name" value="Beta-lactam_class-A"/>
</dbReference>
<keyword evidence="5" id="KW-0378">Hydrolase</keyword>